<accession>E4WXP7</accession>
<protein>
    <submittedName>
        <fullName evidence="3">Uncharacterized protein</fullName>
    </submittedName>
</protein>
<keyword evidence="2" id="KW-1133">Transmembrane helix</keyword>
<feature type="transmembrane region" description="Helical" evidence="2">
    <location>
        <begin position="21"/>
        <end position="45"/>
    </location>
</feature>
<evidence type="ECO:0000256" key="1">
    <source>
        <dbReference type="SAM" id="MobiDB-lite"/>
    </source>
</evidence>
<keyword evidence="2" id="KW-0472">Membrane</keyword>
<dbReference type="EMBL" id="FN653018">
    <property type="protein sequence ID" value="CBY22140.1"/>
    <property type="molecule type" value="Genomic_DNA"/>
</dbReference>
<dbReference type="AlphaFoldDB" id="E4WXP7"/>
<sequence>MLHEAFQHQIGCKNFHRRLHVLTVTFLLLSTVVCFMGLGETMVWMRIRKIAPDLCSNSKMDCKSISSSIFFGAAAFIPPIISFCIIQGATERVRLSLIIFIGVAATSVVSALALTLFSTIKLTSMLSLNLALCDGHGEQAEIMEHVDLKTSFRRQSNSDMIIEVDTVDKIYQGCSESNVYAAYMTWILILELVLGISQLLVALVSMVVITTNKPLNGMKKRMTNTIGRLKSMKLACGCSMNTFEEKDSDYPVSRVNYGFRDFHGTLEKVANSVDDDQFLSHLESLPTKFTRSTRGSGKSTSSGSTVSSVLTDA</sequence>
<keyword evidence="2" id="KW-0812">Transmembrane</keyword>
<evidence type="ECO:0000313" key="3">
    <source>
        <dbReference type="EMBL" id="CBY22140.1"/>
    </source>
</evidence>
<feature type="transmembrane region" description="Helical" evidence="2">
    <location>
        <begin position="65"/>
        <end position="85"/>
    </location>
</feature>
<proteinExistence type="predicted"/>
<evidence type="ECO:0000256" key="2">
    <source>
        <dbReference type="SAM" id="Phobius"/>
    </source>
</evidence>
<feature type="transmembrane region" description="Helical" evidence="2">
    <location>
        <begin position="186"/>
        <end position="211"/>
    </location>
</feature>
<keyword evidence="4" id="KW-1185">Reference proteome</keyword>
<gene>
    <name evidence="3" type="ORF">GSOID_T00011686001</name>
</gene>
<name>E4WXP7_OIKDI</name>
<dbReference type="Proteomes" id="UP000001307">
    <property type="component" value="Unassembled WGS sequence"/>
</dbReference>
<feature type="compositionally biased region" description="Low complexity" evidence="1">
    <location>
        <begin position="290"/>
        <end position="313"/>
    </location>
</feature>
<dbReference type="OrthoDB" id="10363329at2759"/>
<feature type="region of interest" description="Disordered" evidence="1">
    <location>
        <begin position="289"/>
        <end position="313"/>
    </location>
</feature>
<dbReference type="InParanoid" id="E4WXP7"/>
<evidence type="ECO:0000313" key="4">
    <source>
        <dbReference type="Proteomes" id="UP000001307"/>
    </source>
</evidence>
<organism evidence="3">
    <name type="scientific">Oikopleura dioica</name>
    <name type="common">Tunicate</name>
    <dbReference type="NCBI Taxonomy" id="34765"/>
    <lineage>
        <taxon>Eukaryota</taxon>
        <taxon>Metazoa</taxon>
        <taxon>Chordata</taxon>
        <taxon>Tunicata</taxon>
        <taxon>Appendicularia</taxon>
        <taxon>Copelata</taxon>
        <taxon>Oikopleuridae</taxon>
        <taxon>Oikopleura</taxon>
    </lineage>
</organism>
<feature type="transmembrane region" description="Helical" evidence="2">
    <location>
        <begin position="97"/>
        <end position="120"/>
    </location>
</feature>
<reference evidence="3" key="1">
    <citation type="journal article" date="2010" name="Science">
        <title>Plasticity of animal genome architecture unmasked by rapid evolution of a pelagic tunicate.</title>
        <authorList>
            <person name="Denoeud F."/>
            <person name="Henriet S."/>
            <person name="Mungpakdee S."/>
            <person name="Aury J.M."/>
            <person name="Da Silva C."/>
            <person name="Brinkmann H."/>
            <person name="Mikhaleva J."/>
            <person name="Olsen L.C."/>
            <person name="Jubin C."/>
            <person name="Canestro C."/>
            <person name="Bouquet J.M."/>
            <person name="Danks G."/>
            <person name="Poulain J."/>
            <person name="Campsteijn C."/>
            <person name="Adamski M."/>
            <person name="Cross I."/>
            <person name="Yadetie F."/>
            <person name="Muffato M."/>
            <person name="Louis A."/>
            <person name="Butcher S."/>
            <person name="Tsagkogeorga G."/>
            <person name="Konrad A."/>
            <person name="Singh S."/>
            <person name="Jensen M.F."/>
            <person name="Cong E.H."/>
            <person name="Eikeseth-Otteraa H."/>
            <person name="Noel B."/>
            <person name="Anthouard V."/>
            <person name="Porcel B.M."/>
            <person name="Kachouri-Lafond R."/>
            <person name="Nishino A."/>
            <person name="Ugolini M."/>
            <person name="Chourrout P."/>
            <person name="Nishida H."/>
            <person name="Aasland R."/>
            <person name="Huzurbazar S."/>
            <person name="Westhof E."/>
            <person name="Delsuc F."/>
            <person name="Lehrach H."/>
            <person name="Reinhardt R."/>
            <person name="Weissenbach J."/>
            <person name="Roy S.W."/>
            <person name="Artiguenave F."/>
            <person name="Postlethwait J.H."/>
            <person name="Manak J.R."/>
            <person name="Thompson E.M."/>
            <person name="Jaillon O."/>
            <person name="Du Pasquier L."/>
            <person name="Boudinot P."/>
            <person name="Liberles D.A."/>
            <person name="Volff J.N."/>
            <person name="Philippe H."/>
            <person name="Lenhard B."/>
            <person name="Roest Crollius H."/>
            <person name="Wincker P."/>
            <person name="Chourrout D."/>
        </authorList>
    </citation>
    <scope>NUCLEOTIDE SEQUENCE [LARGE SCALE GENOMIC DNA]</scope>
</reference>